<dbReference type="PROSITE" id="PS50853">
    <property type="entry name" value="FN3"/>
    <property type="match status" value="10"/>
</dbReference>
<dbReference type="PROSITE" id="PS51892">
    <property type="entry name" value="SUBTILASE"/>
    <property type="match status" value="1"/>
</dbReference>
<dbReference type="SUPFAM" id="SSF52743">
    <property type="entry name" value="Subtilisin-like"/>
    <property type="match status" value="1"/>
</dbReference>
<dbReference type="InterPro" id="IPR050964">
    <property type="entry name" value="Striated_Muscle_Regulatory"/>
</dbReference>
<evidence type="ECO:0000256" key="3">
    <source>
        <dbReference type="ARBA" id="ARBA00022737"/>
    </source>
</evidence>
<organism evidence="11 12">
    <name type="scientific">Micromonospora sediminimaris</name>
    <dbReference type="NCBI Taxonomy" id="547162"/>
    <lineage>
        <taxon>Bacteria</taxon>
        <taxon>Bacillati</taxon>
        <taxon>Actinomycetota</taxon>
        <taxon>Actinomycetes</taxon>
        <taxon>Micromonosporales</taxon>
        <taxon>Micromonosporaceae</taxon>
        <taxon>Micromonospora</taxon>
    </lineage>
</organism>
<feature type="domain" description="Fibronectin type-III" evidence="10">
    <location>
        <begin position="968"/>
        <end position="1059"/>
    </location>
</feature>
<feature type="region of interest" description="Disordered" evidence="9">
    <location>
        <begin position="573"/>
        <end position="601"/>
    </location>
</feature>
<dbReference type="InterPro" id="IPR000209">
    <property type="entry name" value="Peptidase_S8/S53_dom"/>
</dbReference>
<keyword evidence="6" id="KW-0326">Glycosidase</keyword>
<dbReference type="InterPro" id="IPR037045">
    <property type="entry name" value="S8pro/Inhibitor_I9_sf"/>
</dbReference>
<feature type="region of interest" description="Disordered" evidence="9">
    <location>
        <begin position="1511"/>
        <end position="1538"/>
    </location>
</feature>
<accession>A0A9W5UN30</accession>
<keyword evidence="12" id="KW-1185">Reference proteome</keyword>
<dbReference type="SUPFAM" id="SSF54897">
    <property type="entry name" value="Protease propeptides/inhibitors"/>
    <property type="match status" value="1"/>
</dbReference>
<feature type="domain" description="Fibronectin type-III" evidence="10">
    <location>
        <begin position="397"/>
        <end position="487"/>
    </location>
</feature>
<feature type="active site" description="Charge relay system" evidence="8">
    <location>
        <position position="813"/>
    </location>
</feature>
<sequence length="1853" mass="198914">MTTDRSEYPMGVSLNNQVMFAAKARRAAVAMLVTVAILLAPGAVAKAEIPAGGMSAAQLNDAFRTYGDTSGRWNGGDSTASVKLPDGRMVWLFSDTFVGSVNPDGSRPDFQPMIHNSIVVQDDATLSETLTGGSVDEPMSLVGAERDGDPTSAGYWVGDGTVEDSTLKVLYNHYLRSGPNPLDLKLTGTALASFDLPELTLRSLTPLPVADRIAWGSAILEDGDTTYIYGTRLVNDSGPVKPIYLAKVPAGELAGPWQFWTGDGWSAEESEATRLMAGTTTAFGVQKIGNQYVLVTVDGNLVFNPDTVAYTAPAPTGPFSGPVHLFRAPEPQPGKEIIVYDARLHPELARPGKLLVSYNVNSLANADNQADARLYRPRFVEVTWPRPAPAPATLPPTPTELSATADEQRNVQLTWTASPGATGYRIHRRDLSYGQSHPVRLPGQVAAASFTDAGLVDGHLYEYAVSAVNGNGESAPTTVVSATARGGPTQQGEFLPAPDGTAVAGSYLVDLRDGAASGEYGIREIATRLVARYGGSLDGVFGAALGGFSVTDLTDARARELAADPAVEAVEEDRTVSLDDDGDVSASDSGGVQENPPSWGLDRIDGALDGRFVFPSMGEGVHVYILDNSVRTTHTDFGGRADVGGEKRSRNVEMCGAHGTHVAGTAGGKSYGVAKKAHIIDVQIGCQMATTAARMTGGVNWITQHAALPAVMNISLSVATRSRDRDRLGKAVQDAIDKGITVVAAAGNADVDACTEVPAALTDVITVAATDQDDKRAPRSNHGSCVDIFAPGVGITSASNMDDTSSRVSGGTSMATPHVAGAAALVLQAHKNYRPEQVSAALLGLAEPGVIRDPGVGSPNRLLRVAPPLDDTPTGLTATPADDGTINLAWEPVDGDGIRYRVSQRDVTAGQRDPVERQPTIWSGTSAVADHLVPGHTYEFSVVAVNSMAVSPPSEPATATSTIAAPPAPGGLTATAQGNGTIELTWTEPQSDVWYWVYQRDTTIDEQEFTKLPLPLTECCSMEAGFLTHGHTYEFKVSATNRGGEGPTSAPATATAYFDAPAAPTNLRVTPGDGMTTLTWDPSATEDVWYWVYQRDATENEEWEQLPIPISECCTMPAQYLANGHEYEYKVTATRGSESLPSNVARAKPMPPLPGQPTNLTLRPLSTGDITLTWDAPSPNLYYRIYWRDVTAGETTFKRSEVPTDKTTATWEYLTHLHTYEFKVTAENLSGEGAASAPVQARSTVARPTAPTNLRTVPSGSLQIRLTWDAPGPNVLYWVYWRDVTAGETTFRKSPYPTELTEATWQYLVNTHVYEFKVSATNVAGEGPASATSRATAIGIAPQPPSNLKATAGDSFVRLNWTASPTAGVMYVVYHRNASRNQSWRKMPYPVDGCCTFTAEYLTNAERYEYRVAATSAAGESDPSNVAGATPMPVFPKPPTSLRATAGNGKVSLTWSASPTPRVYYLIEYRKSGGSWKRLPYPVDTCCSFAVNLLNNGTTYEFRVRATNVAGNSSPSNTDSARPLPPFPQPPSNLNASNAGNGAVKLTWTRSSTANVYYWIEYRKVGGSWIRLPYPVSTCCSFTVKYLNNGTTYEFRVRSTNLAGTSSPSNTDTARPMPPFPKPPSNLRAVAGDSSVKLSWSASPTPHVYYNVYVRDATLNGWWEKLPYPLSKRSMTVGYLGNGHYYNFKVTAINAAGESASTNIVTALPQWADGTTRTAEITSSWIFASLGKFDPIQRFDVTAGVRGTRTGDYIQVDGYWRMNNDKRLLSGIFWYLVIDCTENYTVMHRTLAYPTGGPTSGSLTFHYKKNPQRKYRVQVWGVGDITYSGGIHGRFARYPSSGIIPFIKGTPCF</sequence>
<dbReference type="Gene3D" id="3.30.70.80">
    <property type="entry name" value="Peptidase S8 propeptide/proteinase inhibitor I9"/>
    <property type="match status" value="1"/>
</dbReference>
<name>A0A9W5UN30_9ACTN</name>
<keyword evidence="3" id="KW-0677">Repeat</keyword>
<dbReference type="SUPFAM" id="SSF49265">
    <property type="entry name" value="Fibronectin type III"/>
    <property type="match status" value="6"/>
</dbReference>
<dbReference type="FunFam" id="3.40.50.200:FF:000016">
    <property type="entry name" value="Proprotein convertase subtilisin/kexin type 9"/>
    <property type="match status" value="1"/>
</dbReference>
<reference evidence="11" key="1">
    <citation type="submission" date="2021-01" db="EMBL/GenBank/DDBJ databases">
        <title>Whole genome shotgun sequence of Verrucosispora sediminis NBRC 107745.</title>
        <authorList>
            <person name="Komaki H."/>
            <person name="Tamura T."/>
        </authorList>
    </citation>
    <scope>NUCLEOTIDE SEQUENCE</scope>
    <source>
        <strain evidence="11">NBRC 107745</strain>
    </source>
</reference>
<evidence type="ECO:0000256" key="1">
    <source>
        <dbReference type="ARBA" id="ARBA00011073"/>
    </source>
</evidence>
<evidence type="ECO:0000256" key="7">
    <source>
        <dbReference type="ARBA" id="ARBA00023326"/>
    </source>
</evidence>
<evidence type="ECO:0000256" key="9">
    <source>
        <dbReference type="SAM" id="MobiDB-lite"/>
    </source>
</evidence>
<dbReference type="PANTHER" id="PTHR13817:SF73">
    <property type="entry name" value="FIBRONECTIN TYPE-III DOMAIN-CONTAINING PROTEIN"/>
    <property type="match status" value="1"/>
</dbReference>
<feature type="compositionally biased region" description="Polar residues" evidence="9">
    <location>
        <begin position="1602"/>
        <end position="1613"/>
    </location>
</feature>
<dbReference type="CDD" id="cd04077">
    <property type="entry name" value="Peptidases_S8_PCSK9_ProteinaseK_like"/>
    <property type="match status" value="1"/>
</dbReference>
<dbReference type="InterPro" id="IPR023828">
    <property type="entry name" value="Peptidase_S8_Ser-AS"/>
</dbReference>
<dbReference type="GO" id="GO:0016798">
    <property type="term" value="F:hydrolase activity, acting on glycosyl bonds"/>
    <property type="evidence" value="ECO:0007669"/>
    <property type="project" value="UniProtKB-KW"/>
</dbReference>
<dbReference type="Gene3D" id="3.40.50.200">
    <property type="entry name" value="Peptidase S8/S53 domain"/>
    <property type="match status" value="1"/>
</dbReference>
<comment type="similarity">
    <text evidence="1 8">Belongs to the peptidase S8 family.</text>
</comment>
<evidence type="ECO:0000259" key="10">
    <source>
        <dbReference type="PROSITE" id="PS50853"/>
    </source>
</evidence>
<dbReference type="SMART" id="SM00060">
    <property type="entry name" value="FN3"/>
    <property type="match status" value="10"/>
</dbReference>
<feature type="domain" description="Fibronectin type-III" evidence="10">
    <location>
        <begin position="1530"/>
        <end position="1619"/>
    </location>
</feature>
<dbReference type="PROSITE" id="PS00138">
    <property type="entry name" value="SUBTILASE_SER"/>
    <property type="match status" value="1"/>
</dbReference>
<feature type="active site" description="Charge relay system" evidence="8">
    <location>
        <position position="627"/>
    </location>
</feature>
<feature type="domain" description="Fibronectin type-III" evidence="10">
    <location>
        <begin position="1250"/>
        <end position="1344"/>
    </location>
</feature>
<evidence type="ECO:0000313" key="12">
    <source>
        <dbReference type="Proteomes" id="UP000607311"/>
    </source>
</evidence>
<dbReference type="InterPro" id="IPR036852">
    <property type="entry name" value="Peptidase_S8/S53_dom_sf"/>
</dbReference>
<dbReference type="InterPro" id="IPR013783">
    <property type="entry name" value="Ig-like_fold"/>
</dbReference>
<dbReference type="Proteomes" id="UP000607311">
    <property type="component" value="Unassembled WGS sequence"/>
</dbReference>
<keyword evidence="4 8" id="KW-0378">Hydrolase</keyword>
<dbReference type="PROSITE" id="PS00137">
    <property type="entry name" value="SUBTILASE_HIS"/>
    <property type="match status" value="1"/>
</dbReference>
<dbReference type="EMBL" id="BOPD01000009">
    <property type="protein sequence ID" value="GIJ32459.1"/>
    <property type="molecule type" value="Genomic_DNA"/>
</dbReference>
<dbReference type="CDD" id="cd00063">
    <property type="entry name" value="FN3"/>
    <property type="match status" value="10"/>
</dbReference>
<dbReference type="InterPro" id="IPR003961">
    <property type="entry name" value="FN3_dom"/>
</dbReference>
<feature type="domain" description="Fibronectin type-III" evidence="10">
    <location>
        <begin position="1438"/>
        <end position="1526"/>
    </location>
</feature>
<dbReference type="InterPro" id="IPR036116">
    <property type="entry name" value="FN3_sf"/>
</dbReference>
<keyword evidence="7" id="KW-0119">Carbohydrate metabolism</keyword>
<feature type="active site" description="Charge relay system" evidence="8">
    <location>
        <position position="658"/>
    </location>
</feature>
<proteinExistence type="inferred from homology"/>
<dbReference type="Pfam" id="PF00082">
    <property type="entry name" value="Peptidase_S8"/>
    <property type="match status" value="1"/>
</dbReference>
<evidence type="ECO:0000256" key="2">
    <source>
        <dbReference type="ARBA" id="ARBA00022670"/>
    </source>
</evidence>
<dbReference type="Pfam" id="PF00041">
    <property type="entry name" value="fn3"/>
    <property type="match status" value="8"/>
</dbReference>
<keyword evidence="5 8" id="KW-0720">Serine protease</keyword>
<protein>
    <recommendedName>
        <fullName evidence="10">Fibronectin type-III domain-containing protein</fullName>
    </recommendedName>
</protein>
<dbReference type="Gene3D" id="2.60.40.10">
    <property type="entry name" value="Immunoglobulins"/>
    <property type="match status" value="10"/>
</dbReference>
<evidence type="ECO:0000256" key="6">
    <source>
        <dbReference type="ARBA" id="ARBA00023295"/>
    </source>
</evidence>
<feature type="domain" description="Fibronectin type-III" evidence="10">
    <location>
        <begin position="1623"/>
        <end position="1712"/>
    </location>
</feature>
<evidence type="ECO:0000256" key="4">
    <source>
        <dbReference type="ARBA" id="ARBA00022801"/>
    </source>
</evidence>
<dbReference type="InterPro" id="IPR022398">
    <property type="entry name" value="Peptidase_S8_His-AS"/>
</dbReference>
<feature type="domain" description="Fibronectin type-III" evidence="10">
    <location>
        <begin position="1060"/>
        <end position="1152"/>
    </location>
</feature>
<dbReference type="InterPro" id="IPR015500">
    <property type="entry name" value="Peptidase_S8_subtilisin-rel"/>
</dbReference>
<keyword evidence="2 8" id="KW-0645">Protease</keyword>
<dbReference type="GO" id="GO:0000272">
    <property type="term" value="P:polysaccharide catabolic process"/>
    <property type="evidence" value="ECO:0007669"/>
    <property type="project" value="UniProtKB-KW"/>
</dbReference>
<dbReference type="PRINTS" id="PR00723">
    <property type="entry name" value="SUBTILISIN"/>
</dbReference>
<dbReference type="InterPro" id="IPR034193">
    <property type="entry name" value="PCSK9_ProteinaseK-like"/>
</dbReference>
<feature type="domain" description="Fibronectin type-III" evidence="10">
    <location>
        <begin position="1156"/>
        <end position="1247"/>
    </location>
</feature>
<dbReference type="PANTHER" id="PTHR13817">
    <property type="entry name" value="TITIN"/>
    <property type="match status" value="1"/>
</dbReference>
<evidence type="ECO:0000313" key="11">
    <source>
        <dbReference type="EMBL" id="GIJ32459.1"/>
    </source>
</evidence>
<comment type="caution">
    <text evidence="11">The sequence shown here is derived from an EMBL/GenBank/DDBJ whole genome shotgun (WGS) entry which is preliminary data.</text>
</comment>
<keyword evidence="7" id="KW-0624">Polysaccharide degradation</keyword>
<feature type="region of interest" description="Disordered" evidence="9">
    <location>
        <begin position="1602"/>
        <end position="1626"/>
    </location>
</feature>
<gene>
    <name evidence="11" type="ORF">Vse01_16070</name>
</gene>
<dbReference type="GO" id="GO:0004252">
    <property type="term" value="F:serine-type endopeptidase activity"/>
    <property type="evidence" value="ECO:0007669"/>
    <property type="project" value="UniProtKB-UniRule"/>
</dbReference>
<dbReference type="GO" id="GO:0006508">
    <property type="term" value="P:proteolysis"/>
    <property type="evidence" value="ECO:0007669"/>
    <property type="project" value="UniProtKB-KW"/>
</dbReference>
<evidence type="ECO:0000256" key="5">
    <source>
        <dbReference type="ARBA" id="ARBA00022825"/>
    </source>
</evidence>
<evidence type="ECO:0000256" key="8">
    <source>
        <dbReference type="PROSITE-ProRule" id="PRU01240"/>
    </source>
</evidence>
<feature type="compositionally biased region" description="Polar residues" evidence="9">
    <location>
        <begin position="1511"/>
        <end position="1520"/>
    </location>
</feature>
<feature type="domain" description="Fibronectin type-III" evidence="10">
    <location>
        <begin position="872"/>
        <end position="965"/>
    </location>
</feature>
<feature type="domain" description="Fibronectin type-III" evidence="10">
    <location>
        <begin position="1345"/>
        <end position="1434"/>
    </location>
</feature>